<dbReference type="Gene3D" id="3.30.565.10">
    <property type="entry name" value="Histidine kinase-like ATPase, C-terminal domain"/>
    <property type="match status" value="1"/>
</dbReference>
<dbReference type="SMART" id="SM00387">
    <property type="entry name" value="HATPase_c"/>
    <property type="match status" value="1"/>
</dbReference>
<evidence type="ECO:0000256" key="5">
    <source>
        <dbReference type="ARBA" id="ARBA00022553"/>
    </source>
</evidence>
<evidence type="ECO:0000256" key="13">
    <source>
        <dbReference type="ARBA" id="ARBA00023136"/>
    </source>
</evidence>
<evidence type="ECO:0000256" key="3">
    <source>
        <dbReference type="ARBA" id="ARBA00022475"/>
    </source>
</evidence>
<dbReference type="OrthoDB" id="9811306at2"/>
<dbReference type="Pfam" id="PF02518">
    <property type="entry name" value="HATPase_c"/>
    <property type="match status" value="1"/>
</dbReference>
<dbReference type="EC" id="2.7.13.3" evidence="14"/>
<dbReference type="SMART" id="SM00304">
    <property type="entry name" value="HAMP"/>
    <property type="match status" value="1"/>
</dbReference>
<accession>A0A127JXY0</accession>
<dbReference type="InterPro" id="IPR029095">
    <property type="entry name" value="NarX-like_N"/>
</dbReference>
<dbReference type="Gene3D" id="1.20.5.1930">
    <property type="match status" value="1"/>
</dbReference>
<dbReference type="InterPro" id="IPR050482">
    <property type="entry name" value="Sensor_HK_TwoCompSys"/>
</dbReference>
<feature type="transmembrane region" description="Helical" evidence="16">
    <location>
        <begin position="12"/>
        <end position="35"/>
    </location>
</feature>
<comment type="catalytic activity">
    <reaction evidence="1 14">
        <text>ATP + protein L-histidine = ADP + protein N-phospho-L-histidine.</text>
        <dbReference type="EC" id="2.7.13.3"/>
    </reaction>
</comment>
<dbReference type="PROSITE" id="PS50885">
    <property type="entry name" value="HAMP"/>
    <property type="match status" value="1"/>
</dbReference>
<feature type="domain" description="Histidine kinase" evidence="17">
    <location>
        <begin position="431"/>
        <end position="622"/>
    </location>
</feature>
<dbReference type="SUPFAM" id="SSF158472">
    <property type="entry name" value="HAMP domain-like"/>
    <property type="match status" value="1"/>
</dbReference>
<dbReference type="PATRIC" id="fig|94132.3.peg.4187"/>
<evidence type="ECO:0000256" key="8">
    <source>
        <dbReference type="ARBA" id="ARBA00022741"/>
    </source>
</evidence>
<dbReference type="InterPro" id="IPR011712">
    <property type="entry name" value="Sig_transdc_His_kin_sub3_dim/P"/>
</dbReference>
<dbReference type="SUPFAM" id="SSF55874">
    <property type="entry name" value="ATPase domain of HSP90 chaperone/DNA topoisomerase II/histidine kinase"/>
    <property type="match status" value="1"/>
</dbReference>
<reference evidence="19 20" key="1">
    <citation type="journal article" date="2014" name="Int. J. Syst. Evol. Microbiol.">
        <title>Ramlibacter solisilvae sp. nov., isolated from forest soil, and emended description of the genus Ramlibacter.</title>
        <authorList>
            <person name="Lee H.J."/>
            <person name="Lee S.H."/>
            <person name="Lee S.S."/>
            <person name="Lee J.S."/>
            <person name="Kim Y."/>
            <person name="Kim S.C."/>
            <person name="Jeon C.O."/>
        </authorList>
    </citation>
    <scope>NUCLEOTIDE SEQUENCE [LARGE SCALE GENOMIC DNA]</scope>
    <source>
        <strain evidence="19 20">5-10</strain>
    </source>
</reference>
<evidence type="ECO:0000313" key="19">
    <source>
        <dbReference type="EMBL" id="AMO24781.1"/>
    </source>
</evidence>
<evidence type="ECO:0000256" key="10">
    <source>
        <dbReference type="ARBA" id="ARBA00022840"/>
    </source>
</evidence>
<keyword evidence="20" id="KW-1185">Reference proteome</keyword>
<gene>
    <name evidence="19" type="ORF">UC35_20520</name>
</gene>
<evidence type="ECO:0000259" key="17">
    <source>
        <dbReference type="PROSITE" id="PS50109"/>
    </source>
</evidence>
<keyword evidence="13 14" id="KW-0472">Membrane</keyword>
<dbReference type="SUPFAM" id="SSF55781">
    <property type="entry name" value="GAF domain-like"/>
    <property type="match status" value="1"/>
</dbReference>
<keyword evidence="7 16" id="KW-0812">Transmembrane</keyword>
<dbReference type="Pfam" id="PF00672">
    <property type="entry name" value="HAMP"/>
    <property type="match status" value="1"/>
</dbReference>
<evidence type="ECO:0000256" key="4">
    <source>
        <dbReference type="ARBA" id="ARBA00022519"/>
    </source>
</evidence>
<dbReference type="Gene3D" id="1.10.8.500">
    <property type="entry name" value="HAMP domain in histidine kinase"/>
    <property type="match status" value="1"/>
</dbReference>
<proteinExistence type="predicted"/>
<keyword evidence="12 14" id="KW-0902">Two-component regulatory system</keyword>
<keyword evidence="9 14" id="KW-0418">Kinase</keyword>
<protein>
    <recommendedName>
        <fullName evidence="14">Sensor protein</fullName>
        <ecNumber evidence="14">2.7.13.3</ecNumber>
    </recommendedName>
</protein>
<keyword evidence="6 14" id="KW-0808">Transferase</keyword>
<dbReference type="EMBL" id="CP010951">
    <property type="protein sequence ID" value="AMO24781.1"/>
    <property type="molecule type" value="Genomic_DNA"/>
</dbReference>
<dbReference type="InterPro" id="IPR029016">
    <property type="entry name" value="GAF-like_dom_sf"/>
</dbReference>
<keyword evidence="11 16" id="KW-1133">Transmembrane helix</keyword>
<feature type="domain" description="HAMP" evidence="18">
    <location>
        <begin position="184"/>
        <end position="236"/>
    </location>
</feature>
<name>A0A127JXY0_9BURK</name>
<evidence type="ECO:0000256" key="9">
    <source>
        <dbReference type="ARBA" id="ARBA00022777"/>
    </source>
</evidence>
<keyword evidence="5" id="KW-0597">Phosphoprotein</keyword>
<dbReference type="Pfam" id="PF01590">
    <property type="entry name" value="GAF"/>
    <property type="match status" value="1"/>
</dbReference>
<dbReference type="PANTHER" id="PTHR24421">
    <property type="entry name" value="NITRATE/NITRITE SENSOR PROTEIN NARX-RELATED"/>
    <property type="match status" value="1"/>
</dbReference>
<feature type="region of interest" description="Disordered" evidence="15">
    <location>
        <begin position="610"/>
        <end position="635"/>
    </location>
</feature>
<dbReference type="Pfam" id="PF13675">
    <property type="entry name" value="PilJ"/>
    <property type="match status" value="1"/>
</dbReference>
<evidence type="ECO:0000256" key="15">
    <source>
        <dbReference type="SAM" id="MobiDB-lite"/>
    </source>
</evidence>
<dbReference type="Pfam" id="PF07730">
    <property type="entry name" value="HisKA_3"/>
    <property type="match status" value="1"/>
</dbReference>
<dbReference type="InterPro" id="IPR036890">
    <property type="entry name" value="HATPase_C_sf"/>
</dbReference>
<dbReference type="PIRSF" id="PIRSF003167">
    <property type="entry name" value="STHK_NarX/NarQ"/>
    <property type="match status" value="1"/>
</dbReference>
<keyword evidence="10 14" id="KW-0067">ATP-binding</keyword>
<dbReference type="AlphaFoldDB" id="A0A127JXY0"/>
<comment type="subcellular location">
    <subcellularLocation>
        <location evidence="2">Cell inner membrane</location>
        <topology evidence="2">Multi-pass membrane protein</topology>
    </subcellularLocation>
</comment>
<dbReference type="InterPro" id="IPR042295">
    <property type="entry name" value="NarX-like_N_sf"/>
</dbReference>
<evidence type="ECO:0000256" key="16">
    <source>
        <dbReference type="SAM" id="Phobius"/>
    </source>
</evidence>
<evidence type="ECO:0000256" key="1">
    <source>
        <dbReference type="ARBA" id="ARBA00000085"/>
    </source>
</evidence>
<keyword evidence="8 14" id="KW-0547">Nucleotide-binding</keyword>
<dbReference type="PROSITE" id="PS50109">
    <property type="entry name" value="HIS_KIN"/>
    <property type="match status" value="1"/>
</dbReference>
<dbReference type="InterPro" id="IPR016380">
    <property type="entry name" value="Sig_transdc_His_kin_NarX/NarQ"/>
</dbReference>
<feature type="transmembrane region" description="Helical" evidence="16">
    <location>
        <begin position="165"/>
        <end position="188"/>
    </location>
</feature>
<dbReference type="PANTHER" id="PTHR24421:SF10">
    <property type="entry name" value="NITRATE_NITRITE SENSOR PROTEIN NARQ"/>
    <property type="match status" value="1"/>
</dbReference>
<sequence length="635" mass="68993">MNSRSWTLTVKLVATGITFLMLALASIGLTLWVTWNLEGGAAAVNEAGRMRMQTYRMALVLSSGLPDALAQAQQFAMAFDDSLALLATGDPSRPLTVPWSAESRASFDEVRGLWAQLRTRWLQDGSDAASFAHDADIFVAEVDAFVTAIETQIARWTAVLHVFQMALMALAVAGAVAMLYAGYVLVLAPLARLKRGLESVQAGDLSTRVQVDSGDEFGELSAGFNEMARTLQALYGSLESKVREKTEHLEARRQRLADLYEVSAFLSKASTLEELGRGFARQVRRIAHADASAVRWCDEGNQRYLMLATDNLPPELVSAEACLDTGQCHCGRPAADAGTRVIPIRPSDSSGLGHCSRSGFESVVSVPVRLHDKVLGEVNLFYRYGVMIAQDDRDLLDALASHLASAMEGQRAAALEREAAVAGERSLLARELHDSIAQSLAFMKIQVQLLRQAVSRGDKDAASNVLGELDHGVRECYADVRELLMHFRTRTSEEDMEPALRTTLSKFEHQTGLAARLEMDGHGVALAPDVQVQVLHIIQEALSNVRKHARAREVVLRATARPHWRFEVVDDGLGFDLHDARGETQVGLRIMRERAERIGATVRVRSAPGQGCSVSVELPPATSPASGAPAPAAVA</sequence>
<keyword evidence="3 14" id="KW-1003">Cell membrane</keyword>
<evidence type="ECO:0000256" key="6">
    <source>
        <dbReference type="ARBA" id="ARBA00022679"/>
    </source>
</evidence>
<evidence type="ECO:0000256" key="11">
    <source>
        <dbReference type="ARBA" id="ARBA00022989"/>
    </source>
</evidence>
<dbReference type="InterPro" id="IPR003018">
    <property type="entry name" value="GAF"/>
</dbReference>
<dbReference type="Gene3D" id="1.20.120.960">
    <property type="entry name" value="Histidine kinase NarX, sensor domain"/>
    <property type="match status" value="1"/>
</dbReference>
<evidence type="ECO:0000256" key="14">
    <source>
        <dbReference type="PIRNR" id="PIRNR003167"/>
    </source>
</evidence>
<dbReference type="CDD" id="cd16917">
    <property type="entry name" value="HATPase_UhpB-NarQ-NarX-like"/>
    <property type="match status" value="1"/>
</dbReference>
<dbReference type="GO" id="GO:0005886">
    <property type="term" value="C:plasma membrane"/>
    <property type="evidence" value="ECO:0007669"/>
    <property type="project" value="UniProtKB-SubCell"/>
</dbReference>
<dbReference type="CDD" id="cd06225">
    <property type="entry name" value="HAMP"/>
    <property type="match status" value="1"/>
</dbReference>
<keyword evidence="4 14" id="KW-0997">Cell inner membrane</keyword>
<evidence type="ECO:0000256" key="7">
    <source>
        <dbReference type="ARBA" id="ARBA00022692"/>
    </source>
</evidence>
<evidence type="ECO:0000256" key="12">
    <source>
        <dbReference type="ARBA" id="ARBA00023012"/>
    </source>
</evidence>
<dbReference type="GO" id="GO:0005524">
    <property type="term" value="F:ATP binding"/>
    <property type="evidence" value="ECO:0007669"/>
    <property type="project" value="UniProtKB-UniRule"/>
</dbReference>
<organism evidence="19 20">
    <name type="scientific">Ramlibacter tataouinensis</name>
    <dbReference type="NCBI Taxonomy" id="94132"/>
    <lineage>
        <taxon>Bacteria</taxon>
        <taxon>Pseudomonadati</taxon>
        <taxon>Pseudomonadota</taxon>
        <taxon>Betaproteobacteria</taxon>
        <taxon>Burkholderiales</taxon>
        <taxon>Comamonadaceae</taxon>
        <taxon>Ramlibacter</taxon>
    </lineage>
</organism>
<dbReference type="InterPro" id="IPR003660">
    <property type="entry name" value="HAMP_dom"/>
</dbReference>
<dbReference type="RefSeq" id="WP_061502996.1">
    <property type="nucleotide sequence ID" value="NZ_CP010951.1"/>
</dbReference>
<evidence type="ECO:0000313" key="20">
    <source>
        <dbReference type="Proteomes" id="UP000070433"/>
    </source>
</evidence>
<dbReference type="GO" id="GO:0046983">
    <property type="term" value="F:protein dimerization activity"/>
    <property type="evidence" value="ECO:0007669"/>
    <property type="project" value="UniProtKB-UniRule"/>
</dbReference>
<dbReference type="Gene3D" id="3.30.450.40">
    <property type="match status" value="1"/>
</dbReference>
<dbReference type="Proteomes" id="UP000070433">
    <property type="component" value="Chromosome"/>
</dbReference>
<dbReference type="GO" id="GO:0000155">
    <property type="term" value="F:phosphorelay sensor kinase activity"/>
    <property type="evidence" value="ECO:0007669"/>
    <property type="project" value="UniProtKB-UniRule"/>
</dbReference>
<feature type="compositionally biased region" description="Low complexity" evidence="15">
    <location>
        <begin position="619"/>
        <end position="635"/>
    </location>
</feature>
<dbReference type="InterPro" id="IPR003594">
    <property type="entry name" value="HATPase_dom"/>
</dbReference>
<evidence type="ECO:0000256" key="2">
    <source>
        <dbReference type="ARBA" id="ARBA00004429"/>
    </source>
</evidence>
<evidence type="ECO:0000259" key="18">
    <source>
        <dbReference type="PROSITE" id="PS50885"/>
    </source>
</evidence>
<dbReference type="InterPro" id="IPR005467">
    <property type="entry name" value="His_kinase_dom"/>
</dbReference>